<organism evidence="2">
    <name type="scientific">Spodoptera littoralis nuclear polyhedrosis virus</name>
    <name type="common">SlNPV</name>
    <dbReference type="NCBI Taxonomy" id="10456"/>
    <lineage>
        <taxon>Viruses</taxon>
        <taxon>Viruses incertae sedis</taxon>
        <taxon>Naldaviricetes</taxon>
        <taxon>Lefavirales</taxon>
        <taxon>Baculoviridae</taxon>
        <taxon>Alphabaculovirus</taxon>
        <taxon>Alphabaculovirus splittoralis</taxon>
    </lineage>
</organism>
<dbReference type="InterPro" id="IPR036508">
    <property type="entry name" value="Chitin-bd_dom_sf"/>
</dbReference>
<dbReference type="Gene3D" id="2.170.140.10">
    <property type="entry name" value="Chitin binding domain"/>
    <property type="match status" value="1"/>
</dbReference>
<reference evidence="2" key="1">
    <citation type="submission" date="2018-02" db="EMBL/GenBank/DDBJ databases">
        <title>Genome analyses of the Tunisian isolate of Spodoptera littoralis#nucleopolyhedrovirus SpliNPV-Tun2 and biological activity identification.</title>
        <authorList>
            <person name="Ben Tiba S."/>
            <person name="Wennmann J.T."/>
            <person name="Laarif A."/>
            <person name="Larem A."/>
            <person name="Fattouch S."/>
            <person name="Jehle J.A."/>
        </authorList>
    </citation>
    <scope>NUCLEOTIDE SEQUENCE</scope>
    <source>
        <strain evidence="2">SpliNPV-Tun2</strain>
    </source>
</reference>
<dbReference type="SMART" id="SM00494">
    <property type="entry name" value="ChtBD2"/>
    <property type="match status" value="1"/>
</dbReference>
<evidence type="ECO:0000259" key="1">
    <source>
        <dbReference type="PROSITE" id="PS50940"/>
    </source>
</evidence>
<accession>A0A3G4S8V2</accession>
<dbReference type="GO" id="GO:0005576">
    <property type="term" value="C:extracellular region"/>
    <property type="evidence" value="ECO:0007669"/>
    <property type="project" value="InterPro"/>
</dbReference>
<organismHost>
    <name type="scientific">Lepidoptera</name>
    <name type="common">moths &amp; butterflies</name>
    <dbReference type="NCBI Taxonomy" id="7088"/>
</organismHost>
<dbReference type="SUPFAM" id="SSF57625">
    <property type="entry name" value="Invertebrate chitin-binding proteins"/>
    <property type="match status" value="1"/>
</dbReference>
<gene>
    <name evidence="2" type="primary">ORF54</name>
</gene>
<name>A0A3G4S8V2_NPVSL</name>
<dbReference type="PROSITE" id="PS50940">
    <property type="entry name" value="CHIT_BIND_II"/>
    <property type="match status" value="1"/>
</dbReference>
<dbReference type="GO" id="GO:0008061">
    <property type="term" value="F:chitin binding"/>
    <property type="evidence" value="ECO:0007669"/>
    <property type="project" value="InterPro"/>
</dbReference>
<sequence length="95" mass="10298">MKIIIILLIALFLVCIMIAALQQSSSPPPPPPSDMIDPNTFCVGKDIGNYPHPYFCDRFVMCISPNLPGQIMTCGHGLLFSIEAGMCIAAEEVIC</sequence>
<dbReference type="InterPro" id="IPR002557">
    <property type="entry name" value="Chitin-bd_dom"/>
</dbReference>
<dbReference type="EMBL" id="MG958660">
    <property type="protein sequence ID" value="AYU75244.1"/>
    <property type="molecule type" value="Genomic_DNA"/>
</dbReference>
<feature type="domain" description="Chitin-binding type-2" evidence="1">
    <location>
        <begin position="39"/>
        <end position="95"/>
    </location>
</feature>
<protein>
    <recommendedName>
        <fullName evidence="1">Chitin-binding type-2 domain-containing protein</fullName>
    </recommendedName>
</protein>
<evidence type="ECO:0000313" key="2">
    <source>
        <dbReference type="EMBL" id="AYU75244.1"/>
    </source>
</evidence>
<proteinExistence type="predicted"/>
<dbReference type="Pfam" id="PF01607">
    <property type="entry name" value="CBM_14"/>
    <property type="match status" value="1"/>
</dbReference>